<keyword evidence="1" id="KW-0175">Coiled coil</keyword>
<gene>
    <name evidence="3" type="ORF">E3N88_03718</name>
</gene>
<dbReference type="PANTHER" id="PTHR37711">
    <property type="entry name" value="OS01G0908400 PROTEIN"/>
    <property type="match status" value="1"/>
</dbReference>
<keyword evidence="2" id="KW-0472">Membrane</keyword>
<feature type="transmembrane region" description="Helical" evidence="2">
    <location>
        <begin position="74"/>
        <end position="98"/>
    </location>
</feature>
<dbReference type="PANTHER" id="PTHR37711:SF1">
    <property type="entry name" value="OS01G0908400 PROTEIN"/>
    <property type="match status" value="1"/>
</dbReference>
<organism evidence="3 4">
    <name type="scientific">Mikania micrantha</name>
    <name type="common">bitter vine</name>
    <dbReference type="NCBI Taxonomy" id="192012"/>
    <lineage>
        <taxon>Eukaryota</taxon>
        <taxon>Viridiplantae</taxon>
        <taxon>Streptophyta</taxon>
        <taxon>Embryophyta</taxon>
        <taxon>Tracheophyta</taxon>
        <taxon>Spermatophyta</taxon>
        <taxon>Magnoliopsida</taxon>
        <taxon>eudicotyledons</taxon>
        <taxon>Gunneridae</taxon>
        <taxon>Pentapetalae</taxon>
        <taxon>asterids</taxon>
        <taxon>campanulids</taxon>
        <taxon>Asterales</taxon>
        <taxon>Asteraceae</taxon>
        <taxon>Asteroideae</taxon>
        <taxon>Heliantheae alliance</taxon>
        <taxon>Eupatorieae</taxon>
        <taxon>Mikania</taxon>
    </lineage>
</organism>
<evidence type="ECO:0000313" key="4">
    <source>
        <dbReference type="Proteomes" id="UP000326396"/>
    </source>
</evidence>
<dbReference type="EMBL" id="SZYD01000002">
    <property type="protein sequence ID" value="KAD7116450.1"/>
    <property type="molecule type" value="Genomic_DNA"/>
</dbReference>
<name>A0A5N6PV56_9ASTR</name>
<feature type="coiled-coil region" evidence="1">
    <location>
        <begin position="271"/>
        <end position="298"/>
    </location>
</feature>
<evidence type="ECO:0000256" key="2">
    <source>
        <dbReference type="SAM" id="Phobius"/>
    </source>
</evidence>
<keyword evidence="2" id="KW-0812">Transmembrane</keyword>
<dbReference type="AlphaFoldDB" id="A0A5N6PV56"/>
<accession>A0A5N6PV56</accession>
<sequence>MHDFSGFPQPQDGFSQPTVGLSQPAFDIRSIQNANVYINVLLGVFDEIQESLKWSKPEFAPRRYWMQMPKTGLLIANAFGVIVVFISLGACVTIFPLWTSPEFLQPHRIVSFVFVNDNHFVMVELTGDYPMPTPSWYWSRFKSQDASAWEMWYKQRLDTYTNWLESRRKPPGFVDLDNVRDLSGRVDRLEGMMRWMTERMAASAGMDIPVFPGPGHHQDPQDPGADPRRRKRIIKNSEAKMVNMTTFFGMSLGAFVFWQSMDKVHVWIALHQDEKKERMEKEAEIRRVREQLIQENKERDPVA</sequence>
<evidence type="ECO:0000256" key="1">
    <source>
        <dbReference type="SAM" id="Coils"/>
    </source>
</evidence>
<dbReference type="OrthoDB" id="777412at2759"/>
<protein>
    <submittedName>
        <fullName evidence="3">Uncharacterized protein</fullName>
    </submittedName>
</protein>
<keyword evidence="4" id="KW-1185">Reference proteome</keyword>
<comment type="caution">
    <text evidence="3">The sequence shown here is derived from an EMBL/GenBank/DDBJ whole genome shotgun (WGS) entry which is preliminary data.</text>
</comment>
<keyword evidence="2" id="KW-1133">Transmembrane helix</keyword>
<reference evidence="3 4" key="1">
    <citation type="submission" date="2019-05" db="EMBL/GenBank/DDBJ databases">
        <title>Mikania micrantha, genome provides insights into the molecular mechanism of rapid growth.</title>
        <authorList>
            <person name="Liu B."/>
        </authorList>
    </citation>
    <scope>NUCLEOTIDE SEQUENCE [LARGE SCALE GENOMIC DNA]</scope>
    <source>
        <strain evidence="3">NLD-2019</strain>
        <tissue evidence="3">Leaf</tissue>
    </source>
</reference>
<proteinExistence type="predicted"/>
<dbReference type="Proteomes" id="UP000326396">
    <property type="component" value="Linkage Group LG10"/>
</dbReference>
<evidence type="ECO:0000313" key="3">
    <source>
        <dbReference type="EMBL" id="KAD7116450.1"/>
    </source>
</evidence>